<comment type="caution">
    <text evidence="5">The sequence shown here is derived from an EMBL/GenBank/DDBJ whole genome shotgun (WGS) entry which is preliminary data.</text>
</comment>
<protein>
    <submittedName>
        <fullName evidence="5">ABC transporter substrate-binding protein</fullName>
    </submittedName>
</protein>
<keyword evidence="6" id="KW-1185">Reference proteome</keyword>
<dbReference type="Pfam" id="PF13458">
    <property type="entry name" value="Peripla_BP_6"/>
    <property type="match status" value="1"/>
</dbReference>
<gene>
    <name evidence="5" type="ORF">GCM10009533_65670</name>
</gene>
<evidence type="ECO:0000256" key="3">
    <source>
        <dbReference type="SAM" id="MobiDB-lite"/>
    </source>
</evidence>
<evidence type="ECO:0000256" key="2">
    <source>
        <dbReference type="ARBA" id="ARBA00022729"/>
    </source>
</evidence>
<evidence type="ECO:0000313" key="5">
    <source>
        <dbReference type="EMBL" id="GAA0559206.1"/>
    </source>
</evidence>
<dbReference type="PANTHER" id="PTHR30483">
    <property type="entry name" value="LEUCINE-SPECIFIC-BINDING PROTEIN"/>
    <property type="match status" value="1"/>
</dbReference>
<dbReference type="InterPro" id="IPR051010">
    <property type="entry name" value="BCAA_transport"/>
</dbReference>
<keyword evidence="2" id="KW-0732">Signal</keyword>
<dbReference type="InterPro" id="IPR028081">
    <property type="entry name" value="Leu-bd"/>
</dbReference>
<dbReference type="PANTHER" id="PTHR30483:SF6">
    <property type="entry name" value="PERIPLASMIC BINDING PROTEIN OF ABC TRANSPORTER FOR NATURAL AMINO ACIDS"/>
    <property type="match status" value="1"/>
</dbReference>
<dbReference type="Proteomes" id="UP001500729">
    <property type="component" value="Unassembled WGS sequence"/>
</dbReference>
<name>A0ABP3P304_SACER</name>
<dbReference type="SUPFAM" id="SSF53822">
    <property type="entry name" value="Periplasmic binding protein-like I"/>
    <property type="match status" value="1"/>
</dbReference>
<dbReference type="InterPro" id="IPR028082">
    <property type="entry name" value="Peripla_BP_I"/>
</dbReference>
<proteinExistence type="inferred from homology"/>
<organism evidence="5 6">
    <name type="scientific">Saccharopolyspora erythraea</name>
    <name type="common">Streptomyces erythraeus</name>
    <dbReference type="NCBI Taxonomy" id="1836"/>
    <lineage>
        <taxon>Bacteria</taxon>
        <taxon>Bacillati</taxon>
        <taxon>Actinomycetota</taxon>
        <taxon>Actinomycetes</taxon>
        <taxon>Pseudonocardiales</taxon>
        <taxon>Pseudonocardiaceae</taxon>
        <taxon>Saccharopolyspora</taxon>
    </lineage>
</organism>
<evidence type="ECO:0000259" key="4">
    <source>
        <dbReference type="Pfam" id="PF13458"/>
    </source>
</evidence>
<feature type="region of interest" description="Disordered" evidence="3">
    <location>
        <begin position="1"/>
        <end position="23"/>
    </location>
</feature>
<sequence>MVAPADRRAGRKAERMSESRGRKLTTGVVVARTGRLSKLGDPLQFAMDLLAPKLRRITNSGRQYEVRLVSRDSRSEPTAARTATRELVQDEGAAVVVTLAGTQVLPAVADTCEELGVPCVSSTFPWQVYYYGRGATADRPFRWTYHFCWGLGDIAGIFADMWQRVGPEVEVGALWNDDQQGNWSRHREHGFLPVAEARGHELVDAPAYHEPATDFDDQIARFRSSGVEVITSTATAADLALFRKQAAESGLFPRLITCSRWLAYPSGPDLAEAKVATLVYWTPRHPYRSSIDGMRPDGLVQAYERQTGNQWLQPLGLAYALFEVAAHALSTASDPTERGSVAEAISTTRLETIAGVLDWTRGPVPNVATIPLAGGQWQPGTHHHPHDLAIVSSGVPGLRVEADLELLR</sequence>
<accession>A0ABP3P304</accession>
<evidence type="ECO:0000256" key="1">
    <source>
        <dbReference type="ARBA" id="ARBA00010062"/>
    </source>
</evidence>
<reference evidence="6" key="1">
    <citation type="journal article" date="2019" name="Int. J. Syst. Evol. Microbiol.">
        <title>The Global Catalogue of Microorganisms (GCM) 10K type strain sequencing project: providing services to taxonomists for standard genome sequencing and annotation.</title>
        <authorList>
            <consortium name="The Broad Institute Genomics Platform"/>
            <consortium name="The Broad Institute Genome Sequencing Center for Infectious Disease"/>
            <person name="Wu L."/>
            <person name="Ma J."/>
        </authorList>
    </citation>
    <scope>NUCLEOTIDE SEQUENCE [LARGE SCALE GENOMIC DNA]</scope>
    <source>
        <strain evidence="6">JCM 10303</strain>
    </source>
</reference>
<feature type="domain" description="Leucine-binding protein" evidence="4">
    <location>
        <begin position="27"/>
        <end position="361"/>
    </location>
</feature>
<dbReference type="EMBL" id="BAAAGS010000080">
    <property type="protein sequence ID" value="GAA0559206.1"/>
    <property type="molecule type" value="Genomic_DNA"/>
</dbReference>
<evidence type="ECO:0000313" key="6">
    <source>
        <dbReference type="Proteomes" id="UP001500729"/>
    </source>
</evidence>
<feature type="compositionally biased region" description="Basic and acidic residues" evidence="3">
    <location>
        <begin position="1"/>
        <end position="21"/>
    </location>
</feature>
<dbReference type="CDD" id="cd06337">
    <property type="entry name" value="PBP1_ABC_ligand_binding-like"/>
    <property type="match status" value="1"/>
</dbReference>
<dbReference type="Gene3D" id="3.40.50.2300">
    <property type="match status" value="2"/>
</dbReference>
<comment type="similarity">
    <text evidence="1">Belongs to the leucine-binding protein family.</text>
</comment>